<feature type="chain" id="PRO_5019833780" description="Ectonucleotide pyrophosphatase/phosphodiesterase family member 5" evidence="1">
    <location>
        <begin position="21"/>
        <end position="449"/>
    </location>
</feature>
<keyword evidence="1" id="KW-0732">Signal</keyword>
<dbReference type="EMBL" id="QKKF02016774">
    <property type="protein sequence ID" value="RZF41596.1"/>
    <property type="molecule type" value="Genomic_DNA"/>
</dbReference>
<dbReference type="OrthoDB" id="415411at2759"/>
<dbReference type="Pfam" id="PF01663">
    <property type="entry name" value="Phosphodiest"/>
    <property type="match status" value="1"/>
</dbReference>
<evidence type="ECO:0000256" key="1">
    <source>
        <dbReference type="SAM" id="SignalP"/>
    </source>
</evidence>
<dbReference type="SUPFAM" id="SSF53649">
    <property type="entry name" value="Alkaline phosphatase-like"/>
    <property type="match status" value="1"/>
</dbReference>
<accession>A0A482X7F5</accession>
<dbReference type="Gene3D" id="3.30.1360.180">
    <property type="match status" value="1"/>
</dbReference>
<dbReference type="PANTHER" id="PTHR10151:SF120">
    <property type="entry name" value="BIS(5'-ADENOSYL)-TRIPHOSPHATASE"/>
    <property type="match status" value="1"/>
</dbReference>
<dbReference type="PANTHER" id="PTHR10151">
    <property type="entry name" value="ECTONUCLEOTIDE PYROPHOSPHATASE/PHOSPHODIESTERASE"/>
    <property type="match status" value="1"/>
</dbReference>
<reference evidence="2 3" key="1">
    <citation type="journal article" date="2017" name="Gigascience">
        <title>Genome sequence of the small brown planthopper, Laodelphax striatellus.</title>
        <authorList>
            <person name="Zhu J."/>
            <person name="Jiang F."/>
            <person name="Wang X."/>
            <person name="Yang P."/>
            <person name="Bao Y."/>
            <person name="Zhao W."/>
            <person name="Wang W."/>
            <person name="Lu H."/>
            <person name="Wang Q."/>
            <person name="Cui N."/>
            <person name="Li J."/>
            <person name="Chen X."/>
            <person name="Luo L."/>
            <person name="Yu J."/>
            <person name="Kang L."/>
            <person name="Cui F."/>
        </authorList>
    </citation>
    <scope>NUCLEOTIDE SEQUENCE [LARGE SCALE GENOMIC DNA]</scope>
    <source>
        <strain evidence="2">Lst14</strain>
    </source>
</reference>
<proteinExistence type="predicted"/>
<evidence type="ECO:0000313" key="3">
    <source>
        <dbReference type="Proteomes" id="UP000291343"/>
    </source>
</evidence>
<comment type="caution">
    <text evidence="2">The sequence shown here is derived from an EMBL/GenBank/DDBJ whole genome shotgun (WGS) entry which is preliminary data.</text>
</comment>
<dbReference type="InterPro" id="IPR017850">
    <property type="entry name" value="Alkaline_phosphatase_core_sf"/>
</dbReference>
<name>A0A482X7F5_LAOST</name>
<organism evidence="2 3">
    <name type="scientific">Laodelphax striatellus</name>
    <name type="common">Small brown planthopper</name>
    <name type="synonym">Delphax striatella</name>
    <dbReference type="NCBI Taxonomy" id="195883"/>
    <lineage>
        <taxon>Eukaryota</taxon>
        <taxon>Metazoa</taxon>
        <taxon>Ecdysozoa</taxon>
        <taxon>Arthropoda</taxon>
        <taxon>Hexapoda</taxon>
        <taxon>Insecta</taxon>
        <taxon>Pterygota</taxon>
        <taxon>Neoptera</taxon>
        <taxon>Paraneoptera</taxon>
        <taxon>Hemiptera</taxon>
        <taxon>Auchenorrhyncha</taxon>
        <taxon>Fulgoroidea</taxon>
        <taxon>Delphacidae</taxon>
        <taxon>Criomorphinae</taxon>
        <taxon>Laodelphax</taxon>
    </lineage>
</organism>
<dbReference type="AlphaFoldDB" id="A0A482X7F5"/>
<dbReference type="CDD" id="cd16018">
    <property type="entry name" value="Enpp"/>
    <property type="match status" value="1"/>
</dbReference>
<gene>
    <name evidence="2" type="ORF">LSTR_LSTR000310</name>
</gene>
<keyword evidence="3" id="KW-1185">Reference proteome</keyword>
<dbReference type="STRING" id="195883.A0A482X7F5"/>
<dbReference type="Proteomes" id="UP000291343">
    <property type="component" value="Unassembled WGS sequence"/>
</dbReference>
<protein>
    <recommendedName>
        <fullName evidence="4">Ectonucleotide pyrophosphatase/phosphodiesterase family member 5</fullName>
    </recommendedName>
</protein>
<evidence type="ECO:0000313" key="2">
    <source>
        <dbReference type="EMBL" id="RZF41596.1"/>
    </source>
</evidence>
<dbReference type="InParanoid" id="A0A482X7F5"/>
<dbReference type="GO" id="GO:0016787">
    <property type="term" value="F:hydrolase activity"/>
    <property type="evidence" value="ECO:0007669"/>
    <property type="project" value="UniProtKB-ARBA"/>
</dbReference>
<dbReference type="SMR" id="A0A482X7F5"/>
<dbReference type="Gene3D" id="3.40.720.10">
    <property type="entry name" value="Alkaline Phosphatase, subunit A"/>
    <property type="match status" value="1"/>
</dbReference>
<feature type="signal peptide" evidence="1">
    <location>
        <begin position="1"/>
        <end position="20"/>
    </location>
</feature>
<dbReference type="InterPro" id="IPR002591">
    <property type="entry name" value="Phosphodiest/P_Trfase"/>
</dbReference>
<evidence type="ECO:0008006" key="4">
    <source>
        <dbReference type="Google" id="ProtNLM"/>
    </source>
</evidence>
<sequence length="449" mass="50532">MSSCLLSILLLCSSVGVSLAAVTFLQPLTIVVSLDGFYYKYLERDLTPNIIRLRDEGVSAPYMINIFPTKTFPNHFSIATGQYAEDHHVLDNKVFDPILNKTLGYSEDLFTKGKSTVPFWIVNEKSGNNKHSGVMMWPGGDFKYQGSLPTHGKTFEWNYEFNKRVDTVIKWITNSSAPANIVFLYIEEPDSSGHKFGPNSVELNNTLRKVDDTIAYLETSLKNNRVHNYNLIILSDHGMTSVSLEKVIDLTKFLTNGTYDFDTATPILGVSPKKGFEEEVAEKLKKASSQEGSNFSFYRKDDIPDEWRYKKSFRAPPYLLVAKHGYVFNDAYETIKEYASYAKRNLTPNSIFGLHGYDPSDKSMLPIFIANGPSFKRKHTVKPFKSVDLFSLFAHLVGADIRSYSHSGDFRRVADLLAVQADGKSDASPGFSAPSIYLFMFACWIGFGL</sequence>